<keyword evidence="1" id="KW-1133">Transmembrane helix</keyword>
<proteinExistence type="predicted"/>
<evidence type="ECO:0000313" key="3">
    <source>
        <dbReference type="Proteomes" id="UP000602050"/>
    </source>
</evidence>
<keyword evidence="1" id="KW-0812">Transmembrane</keyword>
<dbReference type="AlphaFoldDB" id="A0A8J2TL22"/>
<dbReference type="RefSeq" id="WP_188392249.1">
    <property type="nucleotide sequence ID" value="NZ_BMEV01000034.1"/>
</dbReference>
<keyword evidence="3" id="KW-1185">Reference proteome</keyword>
<feature type="transmembrane region" description="Helical" evidence="1">
    <location>
        <begin position="33"/>
        <end position="51"/>
    </location>
</feature>
<feature type="transmembrane region" description="Helical" evidence="1">
    <location>
        <begin position="7"/>
        <end position="27"/>
    </location>
</feature>
<protein>
    <submittedName>
        <fullName evidence="2">Uncharacterized protein</fullName>
    </submittedName>
</protein>
<comment type="caution">
    <text evidence="2">The sequence shown here is derived from an EMBL/GenBank/DDBJ whole genome shotgun (WGS) entry which is preliminary data.</text>
</comment>
<reference evidence="2" key="2">
    <citation type="submission" date="2020-09" db="EMBL/GenBank/DDBJ databases">
        <authorList>
            <person name="Sun Q."/>
            <person name="Zhou Y."/>
        </authorList>
    </citation>
    <scope>NUCLEOTIDE SEQUENCE</scope>
    <source>
        <strain evidence="2">CGMCC 1.12360</strain>
    </source>
</reference>
<dbReference type="EMBL" id="BMEV01000034">
    <property type="protein sequence ID" value="GFZ78297.1"/>
    <property type="molecule type" value="Genomic_DNA"/>
</dbReference>
<sequence>MKRYLSGIFIFLSVIFVIIGFVLDFYWSGIVGWGLAVICLILALYFTKYITDEKKDR</sequence>
<reference evidence="2" key="1">
    <citation type="journal article" date="2014" name="Int. J. Syst. Evol. Microbiol.">
        <title>Complete genome sequence of Corynebacterium casei LMG S-19264T (=DSM 44701T), isolated from a smear-ripened cheese.</title>
        <authorList>
            <consortium name="US DOE Joint Genome Institute (JGI-PGF)"/>
            <person name="Walter F."/>
            <person name="Albersmeier A."/>
            <person name="Kalinowski J."/>
            <person name="Ruckert C."/>
        </authorList>
    </citation>
    <scope>NUCLEOTIDE SEQUENCE</scope>
    <source>
        <strain evidence="2">CGMCC 1.12360</strain>
    </source>
</reference>
<organism evidence="2 3">
    <name type="scientific">Compostibacillus humi</name>
    <dbReference type="NCBI Taxonomy" id="1245525"/>
    <lineage>
        <taxon>Bacteria</taxon>
        <taxon>Bacillati</taxon>
        <taxon>Bacillota</taxon>
        <taxon>Bacilli</taxon>
        <taxon>Bacillales</taxon>
        <taxon>Bacillaceae</taxon>
        <taxon>Compostibacillus</taxon>
    </lineage>
</organism>
<gene>
    <name evidence="2" type="ORF">GCM10010978_19820</name>
</gene>
<evidence type="ECO:0000313" key="2">
    <source>
        <dbReference type="EMBL" id="GFZ78297.1"/>
    </source>
</evidence>
<dbReference type="Proteomes" id="UP000602050">
    <property type="component" value="Unassembled WGS sequence"/>
</dbReference>
<accession>A0A8J2TL22</accession>
<keyword evidence="1" id="KW-0472">Membrane</keyword>
<name>A0A8J2TL22_9BACI</name>
<evidence type="ECO:0000256" key="1">
    <source>
        <dbReference type="SAM" id="Phobius"/>
    </source>
</evidence>